<reference evidence="3" key="2">
    <citation type="submission" date="2010-03" db="EMBL/GenBank/DDBJ databases">
        <authorList>
            <person name="Pajon A."/>
        </authorList>
    </citation>
    <scope>NUCLEOTIDE SEQUENCE</scope>
    <source>
        <strain evidence="3">Type strain: 18P13</strain>
    </source>
</reference>
<dbReference type="GeneID" id="83156894"/>
<dbReference type="EMBL" id="FP929052">
    <property type="protein sequence ID" value="CBL18246.1"/>
    <property type="molecule type" value="Genomic_DNA"/>
</dbReference>
<dbReference type="OrthoDB" id="9795263at2"/>
<dbReference type="SUPFAM" id="SSF82607">
    <property type="entry name" value="YbaB-like"/>
    <property type="match status" value="1"/>
</dbReference>
<sequence>MRARIPKQGGAQDMNAMIRQAQKMQDKITELQEDIEARDFTASVGGGAVEVVVTGKKNIKSLTIKPEVVDPEDIEMLQDLVISAVNEAIANVEKVTEEEMTKVTGGVSLPGLF</sequence>
<evidence type="ECO:0000256" key="1">
    <source>
        <dbReference type="ARBA" id="ARBA00023125"/>
    </source>
</evidence>
<dbReference type="PIRSF" id="PIRSF004555">
    <property type="entry name" value="UCP004555"/>
    <property type="match status" value="1"/>
</dbReference>
<organism evidence="3 4">
    <name type="scientific">Ruminococcus champanellensis (strain DSM 18848 / JCM 17042 / KCTC 15320 / 18P13)</name>
    <dbReference type="NCBI Taxonomy" id="213810"/>
    <lineage>
        <taxon>Bacteria</taxon>
        <taxon>Bacillati</taxon>
        <taxon>Bacillota</taxon>
        <taxon>Clostridia</taxon>
        <taxon>Eubacteriales</taxon>
        <taxon>Oscillospiraceae</taxon>
        <taxon>Ruminococcus</taxon>
    </lineage>
</organism>
<dbReference type="KEGG" id="rch:RUM_22410"/>
<dbReference type="Gene3D" id="3.30.1310.10">
    <property type="entry name" value="Nucleoid-associated protein YbaB-like domain"/>
    <property type="match status" value="1"/>
</dbReference>
<dbReference type="InterPro" id="IPR036894">
    <property type="entry name" value="YbaB-like_sf"/>
</dbReference>
<dbReference type="HOGENOM" id="CLU_140930_1_0_9"/>
<name>D4LF51_RUMC1</name>
<comment type="subcellular location">
    <subcellularLocation>
        <location evidence="2">Cytoplasm</location>
        <location evidence="2">Nucleoid</location>
    </subcellularLocation>
</comment>
<dbReference type="PATRIC" id="fig|213810.4.peg.2133"/>
<evidence type="ECO:0000256" key="2">
    <source>
        <dbReference type="HAMAP-Rule" id="MF_00274"/>
    </source>
</evidence>
<dbReference type="AlphaFoldDB" id="D4LF51"/>
<accession>D4LF51</accession>
<dbReference type="NCBIfam" id="TIGR00103">
    <property type="entry name" value="DNA_YbaB_EbfC"/>
    <property type="match status" value="1"/>
</dbReference>
<dbReference type="GO" id="GO:0005829">
    <property type="term" value="C:cytosol"/>
    <property type="evidence" value="ECO:0007669"/>
    <property type="project" value="TreeGrafter"/>
</dbReference>
<dbReference type="RefSeq" id="WP_015559152.1">
    <property type="nucleotide sequence ID" value="NC_021039.1"/>
</dbReference>
<dbReference type="PANTHER" id="PTHR33449">
    <property type="entry name" value="NUCLEOID-ASSOCIATED PROTEIN YBAB"/>
    <property type="match status" value="1"/>
</dbReference>
<dbReference type="Proteomes" id="UP000007054">
    <property type="component" value="Chromosome"/>
</dbReference>
<keyword evidence="4" id="KW-1185">Reference proteome</keyword>
<dbReference type="GO" id="GO:0003677">
    <property type="term" value="F:DNA binding"/>
    <property type="evidence" value="ECO:0007669"/>
    <property type="project" value="UniProtKB-UniRule"/>
</dbReference>
<dbReference type="HAMAP" id="MF_00274">
    <property type="entry name" value="DNA_YbaB_EbfC"/>
    <property type="match status" value="1"/>
</dbReference>
<comment type="similarity">
    <text evidence="2">Belongs to the YbaB/EbfC family.</text>
</comment>
<keyword evidence="1 2" id="KW-0238">DNA-binding</keyword>
<dbReference type="PANTHER" id="PTHR33449:SF1">
    <property type="entry name" value="NUCLEOID-ASSOCIATED PROTEIN YBAB"/>
    <property type="match status" value="1"/>
</dbReference>
<dbReference type="BioCyc" id="RCHA213810:RUM_RS10885-MONOMER"/>
<dbReference type="GO" id="GO:0043590">
    <property type="term" value="C:bacterial nucleoid"/>
    <property type="evidence" value="ECO:0007669"/>
    <property type="project" value="UniProtKB-UniRule"/>
</dbReference>
<comment type="subunit">
    <text evidence="2">Homodimer.</text>
</comment>
<dbReference type="InterPro" id="IPR004401">
    <property type="entry name" value="YbaB/EbfC"/>
</dbReference>
<reference evidence="3" key="1">
    <citation type="submission" date="2010-03" db="EMBL/GenBank/DDBJ databases">
        <title>The genome sequence of Ruminococcus sp. 18P13.</title>
        <authorList>
            <consortium name="metaHIT consortium -- http://www.metahit.eu/"/>
            <person name="Pajon A."/>
            <person name="Turner K."/>
            <person name="Parkhill J."/>
            <person name="Bernalier A."/>
        </authorList>
    </citation>
    <scope>NUCLEOTIDE SEQUENCE [LARGE SCALE GENOMIC DNA]</scope>
    <source>
        <strain evidence="3">Type strain: 18P13</strain>
    </source>
</reference>
<keyword evidence="2" id="KW-0963">Cytoplasm</keyword>
<evidence type="ECO:0000313" key="4">
    <source>
        <dbReference type="Proteomes" id="UP000007054"/>
    </source>
</evidence>
<protein>
    <recommendedName>
        <fullName evidence="2">Nucleoid-associated protein RUM_22410</fullName>
    </recommendedName>
</protein>
<comment type="function">
    <text evidence="2">Binds to DNA and alters its conformation. May be involved in regulation of gene expression, nucleoid organization and DNA protection.</text>
</comment>
<dbReference type="STRING" id="213810.RUM_22410"/>
<dbReference type="Pfam" id="PF02575">
    <property type="entry name" value="YbaB_DNA_bd"/>
    <property type="match status" value="1"/>
</dbReference>
<gene>
    <name evidence="3" type="ordered locus">RUM_22410</name>
</gene>
<proteinExistence type="inferred from homology"/>
<evidence type="ECO:0000313" key="3">
    <source>
        <dbReference type="EMBL" id="CBL18246.1"/>
    </source>
</evidence>